<dbReference type="RefSeq" id="WP_245953234.1">
    <property type="nucleotide sequence ID" value="NZ_MUXU01000055.1"/>
</dbReference>
<dbReference type="InterPro" id="IPR023535">
    <property type="entry name" value="TC-AMP_synthase"/>
</dbReference>
<evidence type="ECO:0000256" key="5">
    <source>
        <dbReference type="ARBA" id="ARBA00022695"/>
    </source>
</evidence>
<dbReference type="SUPFAM" id="SSF55821">
    <property type="entry name" value="YrdC/RibB"/>
    <property type="match status" value="1"/>
</dbReference>
<evidence type="ECO:0000256" key="4">
    <source>
        <dbReference type="ARBA" id="ARBA00022694"/>
    </source>
</evidence>
<dbReference type="GO" id="GO:0006450">
    <property type="term" value="P:regulation of translational fidelity"/>
    <property type="evidence" value="ECO:0007669"/>
    <property type="project" value="TreeGrafter"/>
</dbReference>
<evidence type="ECO:0000256" key="2">
    <source>
        <dbReference type="ARBA" id="ARBA00022490"/>
    </source>
</evidence>
<dbReference type="InterPro" id="IPR017945">
    <property type="entry name" value="DHBP_synth_RibB-like_a/b_dom"/>
</dbReference>
<evidence type="ECO:0000313" key="13">
    <source>
        <dbReference type="Proteomes" id="UP000255279"/>
    </source>
</evidence>
<dbReference type="GO" id="GO:0061710">
    <property type="term" value="F:L-threonylcarbamoyladenylate synthase"/>
    <property type="evidence" value="ECO:0007669"/>
    <property type="project" value="UniProtKB-EC"/>
</dbReference>
<protein>
    <recommendedName>
        <fullName evidence="9">Threonylcarbamoyl-AMP synthase</fullName>
        <shortName evidence="9">TC-AMP synthase</shortName>
        <ecNumber evidence="9">2.7.7.87</ecNumber>
    </recommendedName>
    <alternativeName>
        <fullName evidence="9">L-threonylcarbamoyladenylate synthase</fullName>
    </alternativeName>
    <alternativeName>
        <fullName evidence="9">t(6)A37 threonylcarbamoyladenosine biosynthesis protein TsaC</fullName>
    </alternativeName>
    <alternativeName>
        <fullName evidence="9">tRNA threonylcarbamoyladenosine biosynthesis protein TsaC</fullName>
    </alternativeName>
</protein>
<comment type="subcellular location">
    <subcellularLocation>
        <location evidence="1 9">Cytoplasm</location>
    </subcellularLocation>
</comment>
<dbReference type="Pfam" id="PF01300">
    <property type="entry name" value="Sua5_yciO_yrdC"/>
    <property type="match status" value="1"/>
</dbReference>
<dbReference type="PANTHER" id="PTHR17490:SF18">
    <property type="entry name" value="THREONYLCARBAMOYL-AMP SYNTHASE"/>
    <property type="match status" value="1"/>
</dbReference>
<dbReference type="EC" id="2.7.7.87" evidence="9"/>
<dbReference type="HAMAP" id="MF_01852">
    <property type="entry name" value="TsaC"/>
    <property type="match status" value="1"/>
</dbReference>
<dbReference type="GO" id="GO:0000049">
    <property type="term" value="F:tRNA binding"/>
    <property type="evidence" value="ECO:0007669"/>
    <property type="project" value="TreeGrafter"/>
</dbReference>
<feature type="region of interest" description="Disordered" evidence="10">
    <location>
        <begin position="1"/>
        <end position="31"/>
    </location>
</feature>
<sequence>MCAYNMPKNGQNTVNENTADMSTSASADKAGSLSDERQFSHMFHVEQLDKAVQYLQSGGVLAYPSESVWGLGCDAFCEQAVREILRIKNRPEEKGVIVLANHADVLKPLLADLPDDEQQQLIARAADNVVRHDGQAVQAKTWLVPVAAAAGIPSWLTGQFDSLAVRITPHPILQKLCEGLKSAHNPYGFLVSTSCNPSGCEPAMNFEQAASYFYDDVGYLLAQNLGFDKPSQIVNLLTDEVLR</sequence>
<dbReference type="GO" id="GO:0005737">
    <property type="term" value="C:cytoplasm"/>
    <property type="evidence" value="ECO:0007669"/>
    <property type="project" value="UniProtKB-SubCell"/>
</dbReference>
<evidence type="ECO:0000256" key="9">
    <source>
        <dbReference type="HAMAP-Rule" id="MF_01852"/>
    </source>
</evidence>
<keyword evidence="3 9" id="KW-0808">Transferase</keyword>
<dbReference type="GO" id="GO:0003725">
    <property type="term" value="F:double-stranded RNA binding"/>
    <property type="evidence" value="ECO:0007669"/>
    <property type="project" value="InterPro"/>
</dbReference>
<dbReference type="Proteomes" id="UP000255279">
    <property type="component" value="Unassembled WGS sequence"/>
</dbReference>
<evidence type="ECO:0000256" key="6">
    <source>
        <dbReference type="ARBA" id="ARBA00022741"/>
    </source>
</evidence>
<evidence type="ECO:0000259" key="11">
    <source>
        <dbReference type="PROSITE" id="PS51163"/>
    </source>
</evidence>
<keyword evidence="6 9" id="KW-0547">Nucleotide-binding</keyword>
<organism evidence="12 13">
    <name type="scientific">Moraxella caviae</name>
    <dbReference type="NCBI Taxonomy" id="34060"/>
    <lineage>
        <taxon>Bacteria</taxon>
        <taxon>Pseudomonadati</taxon>
        <taxon>Pseudomonadota</taxon>
        <taxon>Gammaproteobacteria</taxon>
        <taxon>Moraxellales</taxon>
        <taxon>Moraxellaceae</taxon>
        <taxon>Moraxella</taxon>
    </lineage>
</organism>
<evidence type="ECO:0000256" key="7">
    <source>
        <dbReference type="ARBA" id="ARBA00022840"/>
    </source>
</evidence>
<keyword evidence="4 9" id="KW-0819">tRNA processing</keyword>
<proteinExistence type="inferred from homology"/>
<feature type="domain" description="YrdC-like" evidence="11">
    <location>
        <begin position="45"/>
        <end position="243"/>
    </location>
</feature>
<dbReference type="InterPro" id="IPR006070">
    <property type="entry name" value="Sua5-like_dom"/>
</dbReference>
<dbReference type="GO" id="GO:0005524">
    <property type="term" value="F:ATP binding"/>
    <property type="evidence" value="ECO:0007669"/>
    <property type="project" value="UniProtKB-UniRule"/>
</dbReference>
<keyword evidence="7 9" id="KW-0067">ATP-binding</keyword>
<reference evidence="12 13" key="1">
    <citation type="submission" date="2018-06" db="EMBL/GenBank/DDBJ databases">
        <authorList>
            <consortium name="Pathogen Informatics"/>
            <person name="Doyle S."/>
        </authorList>
    </citation>
    <scope>NUCLEOTIDE SEQUENCE [LARGE SCALE GENOMIC DNA]</scope>
    <source>
        <strain evidence="12 13">NCTC10293</strain>
    </source>
</reference>
<comment type="similarity">
    <text evidence="9">Belongs to the SUA5 family. TsaC subfamily.</text>
</comment>
<dbReference type="InterPro" id="IPR050156">
    <property type="entry name" value="TC-AMP_synthase_SUA5"/>
</dbReference>
<gene>
    <name evidence="12" type="primary">rimN</name>
    <name evidence="9" type="synonym">tsaC</name>
    <name evidence="12" type="ORF">NCTC10293_00868</name>
</gene>
<evidence type="ECO:0000256" key="10">
    <source>
        <dbReference type="SAM" id="MobiDB-lite"/>
    </source>
</evidence>
<dbReference type="PANTHER" id="PTHR17490">
    <property type="entry name" value="SUA5"/>
    <property type="match status" value="1"/>
</dbReference>
<keyword evidence="5 9" id="KW-0548">Nucleotidyltransferase</keyword>
<evidence type="ECO:0000256" key="8">
    <source>
        <dbReference type="ARBA" id="ARBA00048366"/>
    </source>
</evidence>
<evidence type="ECO:0000313" key="12">
    <source>
        <dbReference type="EMBL" id="STZ10527.1"/>
    </source>
</evidence>
<evidence type="ECO:0000256" key="3">
    <source>
        <dbReference type="ARBA" id="ARBA00022679"/>
    </source>
</evidence>
<dbReference type="AlphaFoldDB" id="A0A378R7C7"/>
<dbReference type="EMBL" id="UGQE01000001">
    <property type="protein sequence ID" value="STZ10527.1"/>
    <property type="molecule type" value="Genomic_DNA"/>
</dbReference>
<dbReference type="PROSITE" id="PS51163">
    <property type="entry name" value="YRDC"/>
    <property type="match status" value="1"/>
</dbReference>
<evidence type="ECO:0000256" key="1">
    <source>
        <dbReference type="ARBA" id="ARBA00004496"/>
    </source>
</evidence>
<dbReference type="Gene3D" id="3.90.870.10">
    <property type="entry name" value="DHBP synthase"/>
    <property type="match status" value="1"/>
</dbReference>
<keyword evidence="2 9" id="KW-0963">Cytoplasm</keyword>
<dbReference type="GO" id="GO:0002949">
    <property type="term" value="P:tRNA threonylcarbamoyladenosine modification"/>
    <property type="evidence" value="ECO:0007669"/>
    <property type="project" value="UniProtKB-UniRule"/>
</dbReference>
<feature type="compositionally biased region" description="Polar residues" evidence="10">
    <location>
        <begin position="8"/>
        <end position="26"/>
    </location>
</feature>
<comment type="function">
    <text evidence="9">Required for the formation of a threonylcarbamoyl group on adenosine at position 37 (t(6)A37) in tRNAs that read codons beginning with adenine. Catalyzes the conversion of L-threonine, HCO(3)(-)/CO(2) and ATP to give threonylcarbamoyl-AMP (TC-AMP) as the acyladenylate intermediate, with the release of diphosphate.</text>
</comment>
<accession>A0A378R7C7</accession>
<comment type="catalytic activity">
    <reaction evidence="8 9">
        <text>L-threonine + hydrogencarbonate + ATP = L-threonylcarbamoyladenylate + diphosphate + H2O</text>
        <dbReference type="Rhea" id="RHEA:36407"/>
        <dbReference type="ChEBI" id="CHEBI:15377"/>
        <dbReference type="ChEBI" id="CHEBI:17544"/>
        <dbReference type="ChEBI" id="CHEBI:30616"/>
        <dbReference type="ChEBI" id="CHEBI:33019"/>
        <dbReference type="ChEBI" id="CHEBI:57926"/>
        <dbReference type="ChEBI" id="CHEBI:73682"/>
        <dbReference type="EC" id="2.7.7.87"/>
    </reaction>
</comment>
<name>A0A378R7C7_9GAMM</name>